<dbReference type="Gene3D" id="3.60.120.10">
    <property type="entry name" value="Anthranilate synthase"/>
    <property type="match status" value="1"/>
</dbReference>
<evidence type="ECO:0000313" key="3">
    <source>
        <dbReference type="Proteomes" id="UP000251889"/>
    </source>
</evidence>
<name>A0A364Y3N4_9BACT</name>
<keyword evidence="3" id="KW-1185">Reference proteome</keyword>
<feature type="domain" description="Chorismate-utilising enzyme C-terminal" evidence="1">
    <location>
        <begin position="137"/>
        <end position="390"/>
    </location>
</feature>
<gene>
    <name evidence="2" type="ORF">DQQ10_10510</name>
</gene>
<dbReference type="EMBL" id="QMFY01000004">
    <property type="protein sequence ID" value="RAW01329.1"/>
    <property type="molecule type" value="Genomic_DNA"/>
</dbReference>
<accession>A0A364Y3N4</accession>
<comment type="caution">
    <text evidence="2">The sequence shown here is derived from an EMBL/GenBank/DDBJ whole genome shotgun (WGS) entry which is preliminary data.</text>
</comment>
<dbReference type="Pfam" id="PF00425">
    <property type="entry name" value="Chorismate_bind"/>
    <property type="match status" value="1"/>
</dbReference>
<protein>
    <submittedName>
        <fullName evidence="2">Isochorismate synthase</fullName>
    </submittedName>
</protein>
<reference evidence="2 3" key="1">
    <citation type="submission" date="2018-06" db="EMBL/GenBank/DDBJ databases">
        <title>Chryseolinea flavus sp. nov., a member of the phylum Bacteroidetes isolated from soil.</title>
        <authorList>
            <person name="Li Y."/>
            <person name="Wang J."/>
        </authorList>
    </citation>
    <scope>NUCLEOTIDE SEQUENCE [LARGE SCALE GENOMIC DNA]</scope>
    <source>
        <strain evidence="2 3">SDU1-6</strain>
    </source>
</reference>
<dbReference type="AlphaFoldDB" id="A0A364Y3N4"/>
<sequence>MNTTLSVSLSTRSETEYLSLFLNHAFQSNFAIAVWKLPNDKTRYLVLSRKHQILKPDALLEDLSAGFLFAPFDRSKERIYLEADHIFRFTDGQLQPPQTPQEITSLTWLEEFLKATPQTTKSKPFATPRKNNSPATQTDFTTLVKKGIADIEEGKLQKIVPSRTKEISLPQDFDIVNTFQKLCTAYPSALVSFVSSPETGSWLGASPEALVSVETKSIFRTVALAGTKPFQEGINLKSVAWTQKEIEEQALVERYVISCFKKIRVREYDEHGPKTVIAGNLMHLKSEFTVDMNAINFPQLGSVMLELLHPTSAVCGMPLESAQAFLKDHEGYDREFYAGYLGPVNINQDINLFVNIRCLKLLDNGALLYAGAGVTEDSIPEHEWTETEIKFNTLLNVLKNQS</sequence>
<dbReference type="RefSeq" id="WP_112746815.1">
    <property type="nucleotide sequence ID" value="NZ_QMFY01000004.1"/>
</dbReference>
<dbReference type="PANTHER" id="PTHR42839:SF2">
    <property type="entry name" value="ISOCHORISMATE SYNTHASE ENTC"/>
    <property type="match status" value="1"/>
</dbReference>
<dbReference type="InterPro" id="IPR015890">
    <property type="entry name" value="Chorismate_C"/>
</dbReference>
<evidence type="ECO:0000313" key="2">
    <source>
        <dbReference type="EMBL" id="RAW01329.1"/>
    </source>
</evidence>
<dbReference type="SUPFAM" id="SSF56322">
    <property type="entry name" value="ADC synthase"/>
    <property type="match status" value="1"/>
</dbReference>
<proteinExistence type="predicted"/>
<dbReference type="OrthoDB" id="9806579at2"/>
<dbReference type="PANTHER" id="PTHR42839">
    <property type="entry name" value="ISOCHORISMATE SYNTHASE ENTC"/>
    <property type="match status" value="1"/>
</dbReference>
<dbReference type="Proteomes" id="UP000251889">
    <property type="component" value="Unassembled WGS sequence"/>
</dbReference>
<dbReference type="InterPro" id="IPR005801">
    <property type="entry name" value="ADC_synthase"/>
</dbReference>
<organism evidence="2 3">
    <name type="scientific">Pseudochryseolinea flava</name>
    <dbReference type="NCBI Taxonomy" id="2059302"/>
    <lineage>
        <taxon>Bacteria</taxon>
        <taxon>Pseudomonadati</taxon>
        <taxon>Bacteroidota</taxon>
        <taxon>Cytophagia</taxon>
        <taxon>Cytophagales</taxon>
        <taxon>Fulvivirgaceae</taxon>
        <taxon>Pseudochryseolinea</taxon>
    </lineage>
</organism>
<evidence type="ECO:0000259" key="1">
    <source>
        <dbReference type="Pfam" id="PF00425"/>
    </source>
</evidence>